<evidence type="ECO:0000313" key="1">
    <source>
        <dbReference type="EMBL" id="AGR40884.1"/>
    </source>
</evidence>
<dbReference type="KEGG" id="stai:STAIW_v1c02070"/>
<reference evidence="1 2" key="1">
    <citation type="journal article" date="2013" name="Genome Biol. Evol.">
        <title>Comparison of metabolic capacities and inference of gene content evolution in mosquito-associated Spiroplasma diminutum and S. taiwanense.</title>
        <authorList>
            <person name="Lo W.S."/>
            <person name="Ku C."/>
            <person name="Chen L.L."/>
            <person name="Chang T.H."/>
            <person name="Kuo C.H."/>
        </authorList>
    </citation>
    <scope>NUCLEOTIDE SEQUENCE [LARGE SCALE GENOMIC DNA]</scope>
    <source>
        <strain evidence="1">CT-1</strain>
    </source>
</reference>
<dbReference type="PATRIC" id="fig|1276220.3.peg.210"/>
<dbReference type="OrthoDB" id="389122at2"/>
<dbReference type="Proteomes" id="UP000014984">
    <property type="component" value="Chromosome"/>
</dbReference>
<dbReference type="EMBL" id="CP005074">
    <property type="protein sequence ID" value="AGR40884.1"/>
    <property type="molecule type" value="Genomic_DNA"/>
</dbReference>
<evidence type="ECO:0000313" key="2">
    <source>
        <dbReference type="Proteomes" id="UP000014984"/>
    </source>
</evidence>
<dbReference type="RefSeq" id="WP_020834023.1">
    <property type="nucleotide sequence ID" value="NC_021846.1"/>
</dbReference>
<dbReference type="AlphaFoldDB" id="S5LT65"/>
<keyword evidence="2" id="KW-1185">Reference proteome</keyword>
<gene>
    <name evidence="1" type="ORF">STAIW_v1c02070</name>
</gene>
<sequence>MQEKIWMDLINSSNSIINNFSSDQKVIIETVKNFSDNLVLFSQIYLSDRESFFRFLKGKYNYFYLQATSIISSADSVSVIMQLNEGVKDYLIYLDSY</sequence>
<dbReference type="STRING" id="1276220.STAIW_v1c02070"/>
<proteinExistence type="predicted"/>
<name>S5LT65_9MOLU</name>
<accession>S5LT65</accession>
<protein>
    <submittedName>
        <fullName evidence="1">Uncharacterized protein</fullName>
    </submittedName>
</protein>
<dbReference type="HOGENOM" id="CLU_2345280_0_0_14"/>
<organism evidence="1 2">
    <name type="scientific">Spiroplasma taiwanense CT-1</name>
    <dbReference type="NCBI Taxonomy" id="1276220"/>
    <lineage>
        <taxon>Bacteria</taxon>
        <taxon>Bacillati</taxon>
        <taxon>Mycoplasmatota</taxon>
        <taxon>Mollicutes</taxon>
        <taxon>Entomoplasmatales</taxon>
        <taxon>Spiroplasmataceae</taxon>
        <taxon>Spiroplasma</taxon>
    </lineage>
</organism>